<dbReference type="Pfam" id="PF01765">
    <property type="entry name" value="RRF"/>
    <property type="match status" value="1"/>
</dbReference>
<evidence type="ECO:0000313" key="6">
    <source>
        <dbReference type="Proteomes" id="UP000070069"/>
    </source>
</evidence>
<dbReference type="EMBL" id="JHUK01000001">
    <property type="protein sequence ID" value="RAM58013.1"/>
    <property type="molecule type" value="Genomic_DNA"/>
</dbReference>
<dbReference type="InterPro" id="IPR002661">
    <property type="entry name" value="Ribosome_recyc_fac"/>
</dbReference>
<evidence type="ECO:0000256" key="2">
    <source>
        <dbReference type="ARBA" id="ARBA00022917"/>
    </source>
</evidence>
<evidence type="ECO:0000259" key="3">
    <source>
        <dbReference type="Pfam" id="PF01765"/>
    </source>
</evidence>
<accession>A0A139JR56</accession>
<evidence type="ECO:0000256" key="1">
    <source>
        <dbReference type="ARBA" id="ARBA00005912"/>
    </source>
</evidence>
<evidence type="ECO:0000313" key="4">
    <source>
        <dbReference type="EMBL" id="KXT29432.1"/>
    </source>
</evidence>
<evidence type="ECO:0000313" key="5">
    <source>
        <dbReference type="EMBL" id="RAM58013.1"/>
    </source>
</evidence>
<dbReference type="InterPro" id="IPR036191">
    <property type="entry name" value="RRF_sf"/>
</dbReference>
<dbReference type="InterPro" id="IPR023584">
    <property type="entry name" value="Ribosome_recyc_fac_dom"/>
</dbReference>
<dbReference type="Gene3D" id="3.30.1360.40">
    <property type="match status" value="1"/>
</dbReference>
<dbReference type="AlphaFoldDB" id="A0A139JR56"/>
<dbReference type="RefSeq" id="WP_066539875.1">
    <property type="nucleotide sequence ID" value="NZ_JHUK01000001.1"/>
</dbReference>
<dbReference type="PANTHER" id="PTHR20982">
    <property type="entry name" value="RIBOSOME RECYCLING FACTOR"/>
    <property type="match status" value="1"/>
</dbReference>
<name>A0A139JR56_9MOLU</name>
<dbReference type="FunFam" id="3.30.1360.40:FF:000001">
    <property type="entry name" value="Ribosome-recycling factor"/>
    <property type="match status" value="1"/>
</dbReference>
<dbReference type="PANTHER" id="PTHR20982:SF3">
    <property type="entry name" value="MITOCHONDRIAL RIBOSOME RECYCLING FACTOR PSEUDO 1"/>
    <property type="match status" value="1"/>
</dbReference>
<comment type="caution">
    <text evidence="4">The sequence shown here is derived from an EMBL/GenBank/DDBJ whole genome shotgun (WGS) entry which is preliminary data.</text>
</comment>
<reference evidence="5 7" key="1">
    <citation type="submission" date="2014-04" db="EMBL/GenBank/DDBJ databases">
        <title>Genome study of Napier grass stunt phytoplasma.</title>
        <authorList>
            <person name="Kawicha P."/>
            <person name="Dickinson M."/>
            <person name="Hodgetts J."/>
        </authorList>
    </citation>
    <scope>NUCLEOTIDE SEQUENCE [LARGE SCALE GENOMIC DNA]</scope>
    <source>
        <strain evidence="5 7">NGS-S10</strain>
    </source>
</reference>
<organism evidence="4 6">
    <name type="scientific">Candidatus Phytoplasma oryzae</name>
    <dbReference type="NCBI Taxonomy" id="203274"/>
    <lineage>
        <taxon>Bacteria</taxon>
        <taxon>Bacillati</taxon>
        <taxon>Mycoplasmatota</taxon>
        <taxon>Mollicutes</taxon>
        <taxon>Acholeplasmatales</taxon>
        <taxon>Acholeplasmataceae</taxon>
        <taxon>Candidatus Phytoplasma</taxon>
        <taxon>16SrXI (Rice yellow dwarf group)</taxon>
    </lineage>
</organism>
<feature type="domain" description="Ribosome recycling factor" evidence="3">
    <location>
        <begin position="25"/>
        <end position="182"/>
    </location>
</feature>
<reference evidence="4 6" key="2">
    <citation type="submission" date="2016-02" db="EMBL/GenBank/DDBJ databases">
        <title>A draft genome sequence of Candidatus Phytoplasma oryzae strain Mbita1, the causative agent of Napier Grass stunt disease in Kenya.</title>
        <authorList>
            <person name="Fischer A."/>
            <person name="Santa-Cruz I."/>
            <person name="Wambua L."/>
            <person name="Olds C."/>
            <person name="Midega C."/>
            <person name="Dickinson M."/>
            <person name="Kawicha P."/>
            <person name="Khan Z."/>
            <person name="Masiga D."/>
            <person name="Jores J."/>
            <person name="Bernd S."/>
        </authorList>
    </citation>
    <scope>NUCLEOTIDE SEQUENCE [LARGE SCALE GENOMIC DNA]</scope>
    <source>
        <strain evidence="4">Mbita1</strain>
    </source>
</reference>
<dbReference type="EMBL" id="LTBM01000001">
    <property type="protein sequence ID" value="KXT29432.1"/>
    <property type="molecule type" value="Genomic_DNA"/>
</dbReference>
<dbReference type="PATRIC" id="fig|203274.3.peg.76"/>
<keyword evidence="2" id="KW-0648">Protein biosynthesis</keyword>
<protein>
    <submittedName>
        <fullName evidence="4 5">Ribosome recycling factor</fullName>
    </submittedName>
</protein>
<dbReference type="Gene3D" id="1.10.132.20">
    <property type="entry name" value="Ribosome-recycling factor"/>
    <property type="match status" value="1"/>
</dbReference>
<dbReference type="GO" id="GO:0006412">
    <property type="term" value="P:translation"/>
    <property type="evidence" value="ECO:0007669"/>
    <property type="project" value="UniProtKB-KW"/>
</dbReference>
<dbReference type="GO" id="GO:0043023">
    <property type="term" value="F:ribosomal large subunit binding"/>
    <property type="evidence" value="ECO:0007669"/>
    <property type="project" value="TreeGrafter"/>
</dbReference>
<dbReference type="OrthoDB" id="9804006at2"/>
<proteinExistence type="inferred from homology"/>
<evidence type="ECO:0000313" key="7">
    <source>
        <dbReference type="Proteomes" id="UP000249343"/>
    </source>
</evidence>
<dbReference type="Proteomes" id="UP000070069">
    <property type="component" value="Unassembled WGS sequence"/>
</dbReference>
<keyword evidence="7" id="KW-1185">Reference proteome</keyword>
<gene>
    <name evidence="4" type="ORF">AXA84_0077</name>
    <name evidence="5" type="ORF">DH96_00440</name>
</gene>
<dbReference type="SUPFAM" id="SSF55194">
    <property type="entry name" value="Ribosome recycling factor, RRF"/>
    <property type="match status" value="1"/>
</dbReference>
<comment type="similarity">
    <text evidence="1">Belongs to the RRF family.</text>
</comment>
<dbReference type="Proteomes" id="UP000249343">
    <property type="component" value="Unassembled WGS sequence"/>
</dbReference>
<sequence length="184" mass="21473">MEDLAKNILDKLETKMLKNHKTMLEKFSIIRTGVANPQILDKIKIMYYNEEILLKNLSTINVEQGNQINIKPFDSSLIPEITKVLLSSKLGITPQNNGVIIKLIFPQPTEEERLKLVKEIKKIAEQVKVSIRQLRKLGNDEIKKLKLNNFLENSFLEKIQEFHNKWIDNVEIEKNKKNKELLKV</sequence>